<dbReference type="AlphaFoldDB" id="A0A1Y2EUZ9"/>
<protein>
    <recommendedName>
        <fullName evidence="4">DUF1168 domain protein</fullName>
    </recommendedName>
</protein>
<feature type="compositionally biased region" description="Low complexity" evidence="1">
    <location>
        <begin position="36"/>
        <end position="45"/>
    </location>
</feature>
<gene>
    <name evidence="2" type="ORF">BCR37DRAFT_384146</name>
</gene>
<dbReference type="Proteomes" id="UP000193685">
    <property type="component" value="Unassembled WGS sequence"/>
</dbReference>
<accession>A0A1Y2EUZ9</accession>
<evidence type="ECO:0000313" key="2">
    <source>
        <dbReference type="EMBL" id="ORY75094.1"/>
    </source>
</evidence>
<dbReference type="EMBL" id="MCFI01000027">
    <property type="protein sequence ID" value="ORY75094.1"/>
    <property type="molecule type" value="Genomic_DNA"/>
</dbReference>
<dbReference type="PANTHER" id="PTHR13507:SF0">
    <property type="entry name" value="PRKR-INTERACTING PROTEIN 1"/>
    <property type="match status" value="1"/>
</dbReference>
<dbReference type="RefSeq" id="XP_040722206.1">
    <property type="nucleotide sequence ID" value="XM_040870178.1"/>
</dbReference>
<dbReference type="STRING" id="56484.A0A1Y2EUZ9"/>
<dbReference type="GeneID" id="63786777"/>
<dbReference type="PANTHER" id="PTHR13507">
    <property type="entry name" value="PRKR-INTERACTING PROTEIN 1"/>
    <property type="match status" value="1"/>
</dbReference>
<proteinExistence type="predicted"/>
<dbReference type="InterPro" id="IPR009548">
    <property type="entry name" value="Prkrip1"/>
</dbReference>
<evidence type="ECO:0000256" key="1">
    <source>
        <dbReference type="SAM" id="MobiDB-lite"/>
    </source>
</evidence>
<sequence>MSESSQPPRKKQALSPRSQHRQTIEALTAQAQGKGLLTATDTAAPLDDDEEAQRLNPGGYLDPEQAAERARLDALEGVEYGQAGERKSKYIPTTSASVTATQGSIAGAGSGEFHVYKNSRRREASRLAEMEEAHEEAVLDAAFEAKRRKIKEDEERKLEKNRKKREKKKRAGKAMS</sequence>
<comment type="caution">
    <text evidence="2">The sequence shown here is derived from an EMBL/GenBank/DDBJ whole genome shotgun (WGS) entry which is preliminary data.</text>
</comment>
<feature type="region of interest" description="Disordered" evidence="1">
    <location>
        <begin position="1"/>
        <end position="63"/>
    </location>
</feature>
<feature type="region of interest" description="Disordered" evidence="1">
    <location>
        <begin position="149"/>
        <end position="176"/>
    </location>
</feature>
<evidence type="ECO:0000313" key="3">
    <source>
        <dbReference type="Proteomes" id="UP000193685"/>
    </source>
</evidence>
<dbReference type="GO" id="GO:0019901">
    <property type="term" value="F:protein kinase binding"/>
    <property type="evidence" value="ECO:0007669"/>
    <property type="project" value="TreeGrafter"/>
</dbReference>
<keyword evidence="3" id="KW-1185">Reference proteome</keyword>
<dbReference type="OrthoDB" id="10067079at2759"/>
<dbReference type="Pfam" id="PF06658">
    <property type="entry name" value="DUF1168"/>
    <property type="match status" value="1"/>
</dbReference>
<name>A0A1Y2EUZ9_PROLT</name>
<dbReference type="GO" id="GO:0005730">
    <property type="term" value="C:nucleolus"/>
    <property type="evidence" value="ECO:0007669"/>
    <property type="project" value="TreeGrafter"/>
</dbReference>
<evidence type="ECO:0008006" key="4">
    <source>
        <dbReference type="Google" id="ProtNLM"/>
    </source>
</evidence>
<dbReference type="GO" id="GO:0004860">
    <property type="term" value="F:protein kinase inhibitor activity"/>
    <property type="evidence" value="ECO:0007669"/>
    <property type="project" value="TreeGrafter"/>
</dbReference>
<reference evidence="2 3" key="1">
    <citation type="submission" date="2016-07" db="EMBL/GenBank/DDBJ databases">
        <title>Pervasive Adenine N6-methylation of Active Genes in Fungi.</title>
        <authorList>
            <consortium name="DOE Joint Genome Institute"/>
            <person name="Mondo S.J."/>
            <person name="Dannebaum R.O."/>
            <person name="Kuo R.C."/>
            <person name="Labutti K."/>
            <person name="Haridas S."/>
            <person name="Kuo A."/>
            <person name="Salamov A."/>
            <person name="Ahrendt S.R."/>
            <person name="Lipzen A."/>
            <person name="Sullivan W."/>
            <person name="Andreopoulos W.B."/>
            <person name="Clum A."/>
            <person name="Lindquist E."/>
            <person name="Daum C."/>
            <person name="Ramamoorthy G.K."/>
            <person name="Gryganskyi A."/>
            <person name="Culley D."/>
            <person name="Magnuson J.K."/>
            <person name="James T.Y."/>
            <person name="O'Malley M.A."/>
            <person name="Stajich J.E."/>
            <person name="Spatafora J.W."/>
            <person name="Visel A."/>
            <person name="Grigoriev I.V."/>
        </authorList>
    </citation>
    <scope>NUCLEOTIDE SEQUENCE [LARGE SCALE GENOMIC DNA]</scope>
    <source>
        <strain evidence="2 3">12-1054</strain>
    </source>
</reference>
<feature type="compositionally biased region" description="Basic residues" evidence="1">
    <location>
        <begin position="159"/>
        <end position="176"/>
    </location>
</feature>
<organism evidence="2 3">
    <name type="scientific">Protomyces lactucae-debilis</name>
    <dbReference type="NCBI Taxonomy" id="2754530"/>
    <lineage>
        <taxon>Eukaryota</taxon>
        <taxon>Fungi</taxon>
        <taxon>Dikarya</taxon>
        <taxon>Ascomycota</taxon>
        <taxon>Taphrinomycotina</taxon>
        <taxon>Taphrinomycetes</taxon>
        <taxon>Taphrinales</taxon>
        <taxon>Protomycetaceae</taxon>
        <taxon>Protomyces</taxon>
    </lineage>
</organism>
<dbReference type="GO" id="GO:0003725">
    <property type="term" value="F:double-stranded RNA binding"/>
    <property type="evidence" value="ECO:0007669"/>
    <property type="project" value="InterPro"/>
</dbReference>